<dbReference type="RefSeq" id="WP_121276404.1">
    <property type="nucleotide sequence ID" value="NZ_RBZV01000002.1"/>
</dbReference>
<evidence type="ECO:0000313" key="6">
    <source>
        <dbReference type="Proteomes" id="UP000280434"/>
    </source>
</evidence>
<dbReference type="Gene3D" id="1.10.10.60">
    <property type="entry name" value="Homeodomain-like"/>
    <property type="match status" value="2"/>
</dbReference>
<keyword evidence="6" id="KW-1185">Reference proteome</keyword>
<keyword evidence="1" id="KW-0805">Transcription regulation</keyword>
<keyword evidence="2" id="KW-0238">DNA-binding</keyword>
<dbReference type="InterPro" id="IPR050204">
    <property type="entry name" value="AraC_XylS_family_regulators"/>
</dbReference>
<dbReference type="Pfam" id="PF12833">
    <property type="entry name" value="HTH_18"/>
    <property type="match status" value="1"/>
</dbReference>
<dbReference type="PANTHER" id="PTHR46796:SF14">
    <property type="entry name" value="TRANSCRIPTIONAL REGULATORY PROTEIN"/>
    <property type="match status" value="1"/>
</dbReference>
<evidence type="ECO:0000256" key="2">
    <source>
        <dbReference type="ARBA" id="ARBA00023125"/>
    </source>
</evidence>
<dbReference type="SMART" id="SM00342">
    <property type="entry name" value="HTH_ARAC"/>
    <property type="match status" value="1"/>
</dbReference>
<dbReference type="SUPFAM" id="SSF46689">
    <property type="entry name" value="Homeodomain-like"/>
    <property type="match status" value="2"/>
</dbReference>
<evidence type="ECO:0000256" key="1">
    <source>
        <dbReference type="ARBA" id="ARBA00023015"/>
    </source>
</evidence>
<sequence length="301" mass="32954">MISLAHSSTPQTTAKDSLGCTSSSFLTDIERKTALFAFYRKHTTGLRLEHVSTPASGRGILIGISLSDGHRRKIIRGSRSTAHDFYADSIYVRDFSEDYRADMASNFDFTLIEFSSPFFDGIADVGRRTRVDRIAPTVAHNDRVLGQLGRALALALALQSNDDADPLLLDQLGIAIGTHAMHAYGGVPSDESKQQRLSAELEARAKDMLMAGATSLDEVASACRVSRGYFIKAFSAATGKTPHQWLIEQRIDAAKHLLARGDWTLARIATHCGFSSQSHFTQTFTKNVGLPPGGWRRRARA</sequence>
<evidence type="ECO:0000313" key="5">
    <source>
        <dbReference type="EMBL" id="RKP50542.1"/>
    </source>
</evidence>
<comment type="caution">
    <text evidence="5">The sequence shown here is derived from an EMBL/GenBank/DDBJ whole genome shotgun (WGS) entry which is preliminary data.</text>
</comment>
<dbReference type="AlphaFoldDB" id="A0A494XLC6"/>
<reference evidence="5 6" key="1">
    <citation type="submission" date="2018-10" db="EMBL/GenBank/DDBJ databases">
        <title>Paraburkholderia sp. 7MK8-2, isolated from soil.</title>
        <authorList>
            <person name="Gao Z.-H."/>
            <person name="Qiu L.-H."/>
        </authorList>
    </citation>
    <scope>NUCLEOTIDE SEQUENCE [LARGE SCALE GENOMIC DNA]</scope>
    <source>
        <strain evidence="5 6">7MK8-2</strain>
    </source>
</reference>
<dbReference type="PROSITE" id="PS01124">
    <property type="entry name" value="HTH_ARAC_FAMILY_2"/>
    <property type="match status" value="1"/>
</dbReference>
<feature type="domain" description="HTH araC/xylS-type" evidence="4">
    <location>
        <begin position="195"/>
        <end position="298"/>
    </location>
</feature>
<dbReference type="Proteomes" id="UP000280434">
    <property type="component" value="Unassembled WGS sequence"/>
</dbReference>
<dbReference type="PROSITE" id="PS00041">
    <property type="entry name" value="HTH_ARAC_FAMILY_1"/>
    <property type="match status" value="1"/>
</dbReference>
<evidence type="ECO:0000259" key="4">
    <source>
        <dbReference type="PROSITE" id="PS01124"/>
    </source>
</evidence>
<dbReference type="InterPro" id="IPR018060">
    <property type="entry name" value="HTH_AraC"/>
</dbReference>
<dbReference type="InterPro" id="IPR009057">
    <property type="entry name" value="Homeodomain-like_sf"/>
</dbReference>
<keyword evidence="3" id="KW-0804">Transcription</keyword>
<dbReference type="GO" id="GO:0043565">
    <property type="term" value="F:sequence-specific DNA binding"/>
    <property type="evidence" value="ECO:0007669"/>
    <property type="project" value="InterPro"/>
</dbReference>
<organism evidence="5 6">
    <name type="scientific">Trinickia fusca</name>
    <dbReference type="NCBI Taxonomy" id="2419777"/>
    <lineage>
        <taxon>Bacteria</taxon>
        <taxon>Pseudomonadati</taxon>
        <taxon>Pseudomonadota</taxon>
        <taxon>Betaproteobacteria</taxon>
        <taxon>Burkholderiales</taxon>
        <taxon>Burkholderiaceae</taxon>
        <taxon>Trinickia</taxon>
    </lineage>
</organism>
<protein>
    <submittedName>
        <fullName evidence="5">AraC family transcriptional regulator</fullName>
    </submittedName>
</protein>
<evidence type="ECO:0000256" key="3">
    <source>
        <dbReference type="ARBA" id="ARBA00023163"/>
    </source>
</evidence>
<name>A0A494XLC6_9BURK</name>
<gene>
    <name evidence="5" type="ORF">D7S89_05410</name>
</gene>
<proteinExistence type="predicted"/>
<dbReference type="PANTHER" id="PTHR46796">
    <property type="entry name" value="HTH-TYPE TRANSCRIPTIONAL ACTIVATOR RHAS-RELATED"/>
    <property type="match status" value="1"/>
</dbReference>
<dbReference type="OrthoDB" id="9809338at2"/>
<accession>A0A494XLC6</accession>
<dbReference type="GO" id="GO:0003700">
    <property type="term" value="F:DNA-binding transcription factor activity"/>
    <property type="evidence" value="ECO:0007669"/>
    <property type="project" value="InterPro"/>
</dbReference>
<dbReference type="EMBL" id="RBZV01000002">
    <property type="protein sequence ID" value="RKP50542.1"/>
    <property type="molecule type" value="Genomic_DNA"/>
</dbReference>
<dbReference type="InterPro" id="IPR018062">
    <property type="entry name" value="HTH_AraC-typ_CS"/>
</dbReference>